<dbReference type="GO" id="GO:0000139">
    <property type="term" value="C:Golgi membrane"/>
    <property type="evidence" value="ECO:0007669"/>
    <property type="project" value="UniProtKB-SubCell"/>
</dbReference>
<keyword evidence="8 10" id="KW-0175">Coiled coil</keyword>
<dbReference type="KEGG" id="fcy:FRACYDRAFT_247116"/>
<keyword evidence="6 12" id="KW-1133">Transmembrane helix</keyword>
<evidence type="ECO:0000256" key="5">
    <source>
        <dbReference type="ARBA" id="ARBA00022692"/>
    </source>
</evidence>
<accession>A0A1E7EXN5</accession>
<keyword evidence="16" id="KW-1185">Reference proteome</keyword>
<dbReference type="PANTHER" id="PTHR14043">
    <property type="entry name" value="CCAAT DISPLACEMENT PROTEIN-RELATED"/>
    <property type="match status" value="1"/>
</dbReference>
<protein>
    <recommendedName>
        <fullName evidence="3">Protein CASP</fullName>
    </recommendedName>
</protein>
<evidence type="ECO:0000256" key="12">
    <source>
        <dbReference type="SAM" id="Phobius"/>
    </source>
</evidence>
<keyword evidence="5 12" id="KW-0812">Transmembrane</keyword>
<dbReference type="AlphaFoldDB" id="A0A1E7EXN5"/>
<feature type="compositionally biased region" description="Basic and acidic residues" evidence="11">
    <location>
        <begin position="605"/>
        <end position="619"/>
    </location>
</feature>
<gene>
    <name evidence="15" type="ORF">FRACYDRAFT_247116</name>
</gene>
<comment type="subcellular location">
    <subcellularLocation>
        <location evidence="1">Golgi apparatus membrane</location>
        <topology evidence="1">Single-pass type IV membrane protein</topology>
    </subcellularLocation>
</comment>
<feature type="coiled-coil region" evidence="10">
    <location>
        <begin position="500"/>
        <end position="548"/>
    </location>
</feature>
<feature type="domain" description="Cux N-terminal" evidence="14">
    <location>
        <begin position="26"/>
        <end position="160"/>
    </location>
</feature>
<evidence type="ECO:0000256" key="6">
    <source>
        <dbReference type="ARBA" id="ARBA00022989"/>
    </source>
</evidence>
<evidence type="ECO:0000256" key="8">
    <source>
        <dbReference type="ARBA" id="ARBA00023054"/>
    </source>
</evidence>
<evidence type="ECO:0000256" key="7">
    <source>
        <dbReference type="ARBA" id="ARBA00023034"/>
    </source>
</evidence>
<evidence type="ECO:0000256" key="1">
    <source>
        <dbReference type="ARBA" id="ARBA00004409"/>
    </source>
</evidence>
<organism evidence="15 16">
    <name type="scientific">Fragilariopsis cylindrus CCMP1102</name>
    <dbReference type="NCBI Taxonomy" id="635003"/>
    <lineage>
        <taxon>Eukaryota</taxon>
        <taxon>Sar</taxon>
        <taxon>Stramenopiles</taxon>
        <taxon>Ochrophyta</taxon>
        <taxon>Bacillariophyta</taxon>
        <taxon>Bacillariophyceae</taxon>
        <taxon>Bacillariophycidae</taxon>
        <taxon>Bacillariales</taxon>
        <taxon>Bacillariaceae</taxon>
        <taxon>Fragilariopsis</taxon>
    </lineage>
</organism>
<evidence type="ECO:0000313" key="15">
    <source>
        <dbReference type="EMBL" id="OEU10575.1"/>
    </source>
</evidence>
<dbReference type="InParanoid" id="A0A1E7EXN5"/>
<feature type="coiled-coil region" evidence="10">
    <location>
        <begin position="378"/>
        <end position="444"/>
    </location>
</feature>
<evidence type="ECO:0000256" key="11">
    <source>
        <dbReference type="SAM" id="MobiDB-lite"/>
    </source>
</evidence>
<dbReference type="GO" id="GO:0006891">
    <property type="term" value="P:intra-Golgi vesicle-mediated transport"/>
    <property type="evidence" value="ECO:0007669"/>
    <property type="project" value="InterPro"/>
</dbReference>
<feature type="compositionally biased region" description="Low complexity" evidence="11">
    <location>
        <begin position="677"/>
        <end position="689"/>
    </location>
</feature>
<dbReference type="EMBL" id="KV784371">
    <property type="protein sequence ID" value="OEU10575.1"/>
    <property type="molecule type" value="Genomic_DNA"/>
</dbReference>
<evidence type="ECO:0000256" key="10">
    <source>
        <dbReference type="SAM" id="Coils"/>
    </source>
</evidence>
<feature type="compositionally biased region" description="Polar residues" evidence="11">
    <location>
        <begin position="194"/>
        <end position="207"/>
    </location>
</feature>
<dbReference type="OrthoDB" id="10257567at2759"/>
<dbReference type="Proteomes" id="UP000095751">
    <property type="component" value="Unassembled WGS sequence"/>
</dbReference>
<evidence type="ECO:0000259" key="14">
    <source>
        <dbReference type="Pfam" id="PF25398"/>
    </source>
</evidence>
<evidence type="ECO:0000256" key="4">
    <source>
        <dbReference type="ARBA" id="ARBA00022448"/>
    </source>
</evidence>
<feature type="region of interest" description="Disordered" evidence="11">
    <location>
        <begin position="549"/>
        <end position="622"/>
    </location>
</feature>
<keyword evidence="7" id="KW-0333">Golgi apparatus</keyword>
<keyword evidence="9 12" id="KW-0472">Membrane</keyword>
<feature type="region of interest" description="Disordered" evidence="11">
    <location>
        <begin position="677"/>
        <end position="697"/>
    </location>
</feature>
<evidence type="ECO:0000256" key="3">
    <source>
        <dbReference type="ARBA" id="ARBA00018691"/>
    </source>
</evidence>
<evidence type="ECO:0000313" key="16">
    <source>
        <dbReference type="Proteomes" id="UP000095751"/>
    </source>
</evidence>
<proteinExistence type="inferred from homology"/>
<reference evidence="15 16" key="1">
    <citation type="submission" date="2016-09" db="EMBL/GenBank/DDBJ databases">
        <title>Extensive genetic diversity and differential bi-allelic expression allows diatom success in the polar Southern Ocean.</title>
        <authorList>
            <consortium name="DOE Joint Genome Institute"/>
            <person name="Mock T."/>
            <person name="Otillar R.P."/>
            <person name="Strauss J."/>
            <person name="Dupont C."/>
            <person name="Frickenhaus S."/>
            <person name="Maumus F."/>
            <person name="Mcmullan M."/>
            <person name="Sanges R."/>
            <person name="Schmutz J."/>
            <person name="Toseland A."/>
            <person name="Valas R."/>
            <person name="Veluchamy A."/>
            <person name="Ward B.J."/>
            <person name="Allen A."/>
            <person name="Barry K."/>
            <person name="Falciatore A."/>
            <person name="Ferrante M."/>
            <person name="Fortunato A.E."/>
            <person name="Gloeckner G."/>
            <person name="Gruber A."/>
            <person name="Hipkin R."/>
            <person name="Janech M."/>
            <person name="Kroth P."/>
            <person name="Leese F."/>
            <person name="Lindquist E."/>
            <person name="Lyon B.R."/>
            <person name="Martin J."/>
            <person name="Mayer C."/>
            <person name="Parker M."/>
            <person name="Quesneville H."/>
            <person name="Raymond J."/>
            <person name="Uhlig C."/>
            <person name="Valentin K.U."/>
            <person name="Worden A.Z."/>
            <person name="Armbrust E.V."/>
            <person name="Bowler C."/>
            <person name="Green B."/>
            <person name="Moulton V."/>
            <person name="Van Oosterhout C."/>
            <person name="Grigoriev I."/>
        </authorList>
    </citation>
    <scope>NUCLEOTIDE SEQUENCE [LARGE SCALE GENOMIC DNA]</scope>
    <source>
        <strain evidence="15 16">CCMP1102</strain>
    </source>
</reference>
<comment type="similarity">
    <text evidence="2">Belongs to the CASP family.</text>
</comment>
<keyword evidence="4" id="KW-0813">Transport</keyword>
<feature type="compositionally biased region" description="Low complexity" evidence="11">
    <location>
        <begin position="554"/>
        <end position="568"/>
    </location>
</feature>
<sequence length="811" mass="90954">MMKMMSKSGGGGSGSNVSSGQESLISLQKASKNWKSFDWVGKTNQWESTTTQNKEARESSQVARKQLAESTKLFKRSVKNVDTCGTTLSSDQTNENVAATTKAIEAVSKQARLTIKSYQEEIDNLTRRSKATESAFDKMTQSLNDMQDPSGILSSVVEQLNTQQQQINQLTQQVDETSKENISLDTKLQRARQDQQAGVSSSATNNSNKDDKEEIMQLRRDVAEYECEFRSLKNQDITIRKLEARIIELQQGGEEEFMIKLEDAKQELAETEGRRTAEALEREAAMERKVETLALQLKAEKAGSAATNTHILEASEGDYEREAAWDAQRGILVDDAERVRVMLHSATRERDDLRLKVLALDGSNEGQWPAPMSGGINVSDLLSERKAYEAEVSELSHTVNALREDISIKDTAMVDENRILQSKIDVLEQNITKLNSELSGTVEQLDAAPSKSLMDSMKRELRILKRLEYNADDPDMPETDPEIVGRNEDQDLESVLIAKLRRIETELVKERNQNTKLSEEAESFREEMKKLEEAKVDVESVVTSLEKDLDQAISSSTKSSQGKTTSRSVPDMAPSDPNALERVLDPDATPTLPPQPISDGSVISDTKRSAEEKMQDDRSVANIIMSQRDRLRARCDVLEAERDSFKTELQTQVDAAESLRSDNTKLFEKMRYLQSYNNTSSNNSSNSRSGAAYSRQNSRDLDLEALEQRYEASVDPFRQFSKGERQRKLKEMTPVERTVFVVAKAMLGTKEMRTFLFFYVLAMHLLVFSTTYHWSHNESGVDCMLMNEQLSHLPPAIPSSPAVASGGTVHS</sequence>
<name>A0A1E7EXN5_9STRA</name>
<dbReference type="Pfam" id="PF25398">
    <property type="entry name" value="CUX1_N"/>
    <property type="match status" value="1"/>
</dbReference>
<evidence type="ECO:0000259" key="13">
    <source>
        <dbReference type="Pfam" id="PF08172"/>
    </source>
</evidence>
<dbReference type="InterPro" id="IPR057476">
    <property type="entry name" value="Cux_N"/>
</dbReference>
<dbReference type="Pfam" id="PF08172">
    <property type="entry name" value="CASP_C"/>
    <property type="match status" value="1"/>
</dbReference>
<feature type="domain" description="CASP C-terminal" evidence="13">
    <location>
        <begin position="523"/>
        <end position="776"/>
    </location>
</feature>
<feature type="region of interest" description="Disordered" evidence="11">
    <location>
        <begin position="190"/>
        <end position="213"/>
    </location>
</feature>
<feature type="region of interest" description="Disordered" evidence="11">
    <location>
        <begin position="1"/>
        <end position="21"/>
    </location>
</feature>
<evidence type="ECO:0000256" key="9">
    <source>
        <dbReference type="ARBA" id="ARBA00023136"/>
    </source>
</evidence>
<dbReference type="InterPro" id="IPR012955">
    <property type="entry name" value="CASP_C"/>
</dbReference>
<dbReference type="PANTHER" id="PTHR14043:SF2">
    <property type="entry name" value="HOMEOBOX PROTEIN CUT"/>
    <property type="match status" value="1"/>
</dbReference>
<evidence type="ECO:0000256" key="2">
    <source>
        <dbReference type="ARBA" id="ARBA00006415"/>
    </source>
</evidence>
<feature type="transmembrane region" description="Helical" evidence="12">
    <location>
        <begin position="754"/>
        <end position="774"/>
    </location>
</feature>